<evidence type="ECO:0000313" key="2">
    <source>
        <dbReference type="Proteomes" id="UP001064048"/>
    </source>
</evidence>
<gene>
    <name evidence="1" type="ORF">MSG28_012578</name>
</gene>
<keyword evidence="2" id="KW-1185">Reference proteome</keyword>
<dbReference type="Proteomes" id="UP001064048">
    <property type="component" value="Chromosome 22"/>
</dbReference>
<proteinExistence type="predicted"/>
<accession>A0ACC0JH25</accession>
<evidence type="ECO:0000313" key="1">
    <source>
        <dbReference type="EMBL" id="KAI8423446.1"/>
    </source>
</evidence>
<sequence>MYALILFYPTAKKENNYFLVERPPDTLPRAKPYQVYWNVPTKQCRSKKIPFDGLFDKYGIIQNKDDSFLGEQIAILYDPGLFPAILMRDKNGKMRLRNGGVPQEGNLDEHLTAFRYSLENSIPDPDFNGIAIIDFESWRPVYRQNFGELTPYKEESLKIERRLHPLWTKSMIEARARYRFERAGREFMQATLKLARLLRPRARWGYYGFPYCFNMASNNLVETCSDKVRKENDQIPWLWSESNALYPSVYSSKSLSCSQLASLIRGRVGESARLARSLPILPYFWFKYRDAGFMSEEDLKTALKTMYRSQASGFIIWGSSNDTNTPAKCEKLKNYVEKVLGPAVAIYTKQSLKVDEVDTKDPDVNETTLVNLTTENSLDLIASESKDNPNVDEDNIHFLMISETNRNNTEETSDRLPADFITSDTQTMNDDKTKEQSNSILIDILLSIIENVQKNENKDEMAKEMVKINKDMKKGTPLHDTFTKVSTENYYDVSTRNPFDKEKKKGEIFASLFSTHATDVNNKTTTNDIFSTTDDFTSTSSSLTTNEITTNSGYNYVSTTEIWDDNNTFYNEDTFFDRVPEFTSEATEEDSKSEFSLLNLTTETSTVSITTTTTTTTTEESNITEYSLADLTTQITVSSSSTEFTIPAAEIVSTTTITEGTTTALLTEKNNDTLHVVPANNQVVITIS</sequence>
<comment type="caution">
    <text evidence="1">The sequence shown here is derived from an EMBL/GenBank/DDBJ whole genome shotgun (WGS) entry which is preliminary data.</text>
</comment>
<name>A0ACC0JH25_CHOFU</name>
<reference evidence="1 2" key="1">
    <citation type="journal article" date="2022" name="Genome Biol. Evol.">
        <title>The Spruce Budworm Genome: Reconstructing the Evolutionary History of Antifreeze Proteins.</title>
        <authorList>
            <person name="Beliveau C."/>
            <person name="Gagne P."/>
            <person name="Picq S."/>
            <person name="Vernygora O."/>
            <person name="Keeling C.I."/>
            <person name="Pinkney K."/>
            <person name="Doucet D."/>
            <person name="Wen F."/>
            <person name="Johnston J.S."/>
            <person name="Maaroufi H."/>
            <person name="Boyle B."/>
            <person name="Laroche J."/>
            <person name="Dewar K."/>
            <person name="Juretic N."/>
            <person name="Blackburn G."/>
            <person name="Nisole A."/>
            <person name="Brunet B."/>
            <person name="Brandao M."/>
            <person name="Lumley L."/>
            <person name="Duan J."/>
            <person name="Quan G."/>
            <person name="Lucarotti C.J."/>
            <person name="Roe A.D."/>
            <person name="Sperling F.A.H."/>
            <person name="Levesque R.C."/>
            <person name="Cusson M."/>
        </authorList>
    </citation>
    <scope>NUCLEOTIDE SEQUENCE [LARGE SCALE GENOMIC DNA]</scope>
    <source>
        <strain evidence="1">Glfc:IPQL:Cfum</strain>
    </source>
</reference>
<organism evidence="1 2">
    <name type="scientific">Choristoneura fumiferana</name>
    <name type="common">Spruce budworm moth</name>
    <name type="synonym">Archips fumiferana</name>
    <dbReference type="NCBI Taxonomy" id="7141"/>
    <lineage>
        <taxon>Eukaryota</taxon>
        <taxon>Metazoa</taxon>
        <taxon>Ecdysozoa</taxon>
        <taxon>Arthropoda</taxon>
        <taxon>Hexapoda</taxon>
        <taxon>Insecta</taxon>
        <taxon>Pterygota</taxon>
        <taxon>Neoptera</taxon>
        <taxon>Endopterygota</taxon>
        <taxon>Lepidoptera</taxon>
        <taxon>Glossata</taxon>
        <taxon>Ditrysia</taxon>
        <taxon>Tortricoidea</taxon>
        <taxon>Tortricidae</taxon>
        <taxon>Tortricinae</taxon>
        <taxon>Choristoneura</taxon>
    </lineage>
</organism>
<dbReference type="EMBL" id="CM046122">
    <property type="protein sequence ID" value="KAI8423446.1"/>
    <property type="molecule type" value="Genomic_DNA"/>
</dbReference>
<protein>
    <submittedName>
        <fullName evidence="1">Uncharacterized protein</fullName>
    </submittedName>
</protein>